<evidence type="ECO:0000256" key="2">
    <source>
        <dbReference type="ARBA" id="ARBA00004651"/>
    </source>
</evidence>
<keyword evidence="7 11" id="KW-0184">Conjugation</keyword>
<evidence type="ECO:0000256" key="1">
    <source>
        <dbReference type="ARBA" id="ARBA00002512"/>
    </source>
</evidence>
<comment type="caution">
    <text evidence="12">The sequence shown here is derived from an EMBL/GenBank/DDBJ whole genome shotgun (WGS) entry which is preliminary data.</text>
</comment>
<name>A0A1E5RH63_9ASCO</name>
<feature type="transmembrane region" description="Helical" evidence="11">
    <location>
        <begin position="389"/>
        <end position="410"/>
    </location>
</feature>
<gene>
    <name evidence="12" type="ORF">AWRI3579_g1598</name>
</gene>
<dbReference type="InterPro" id="IPR026777">
    <property type="entry name" value="PRM1"/>
</dbReference>
<keyword evidence="9 11" id="KW-0472">Membrane</keyword>
<comment type="function">
    <text evidence="1 11">Involved in cell fusion during mating by stabilizing the plasma membrane fusion event.</text>
</comment>
<dbReference type="PANTHER" id="PTHR31030:SF1">
    <property type="entry name" value="PLASMA MEMBRANE FUSION PROTEIN PRM1"/>
    <property type="match status" value="1"/>
</dbReference>
<keyword evidence="10" id="KW-0325">Glycoprotein</keyword>
<proteinExistence type="inferred from homology"/>
<keyword evidence="13" id="KW-1185">Reference proteome</keyword>
<evidence type="ECO:0000256" key="7">
    <source>
        <dbReference type="ARBA" id="ARBA00022971"/>
    </source>
</evidence>
<dbReference type="AlphaFoldDB" id="A0A1E5RH63"/>
<dbReference type="PANTHER" id="PTHR31030">
    <property type="entry name" value="PLASMA MEMBRANE FUSION PROTEIN PRM1"/>
    <property type="match status" value="1"/>
</dbReference>
<feature type="transmembrane region" description="Helical" evidence="11">
    <location>
        <begin position="21"/>
        <end position="40"/>
    </location>
</feature>
<evidence type="ECO:0000256" key="3">
    <source>
        <dbReference type="ARBA" id="ARBA00010780"/>
    </source>
</evidence>
<reference evidence="13" key="1">
    <citation type="journal article" date="2016" name="Genome Announc.">
        <title>Genome sequences of three species of Hanseniaspora isolated from spontaneous wine fermentations.</title>
        <authorList>
            <person name="Sternes P.R."/>
            <person name="Lee D."/>
            <person name="Kutyna D.R."/>
            <person name="Borneman A.R."/>
        </authorList>
    </citation>
    <scope>NUCLEOTIDE SEQUENCE [LARGE SCALE GENOMIC DNA]</scope>
    <source>
        <strain evidence="13">AWRI3579</strain>
    </source>
</reference>
<evidence type="ECO:0000256" key="10">
    <source>
        <dbReference type="ARBA" id="ARBA00023180"/>
    </source>
</evidence>
<protein>
    <recommendedName>
        <fullName evidence="4 11">Plasma membrane fusion protein PRM1</fullName>
    </recommendedName>
</protein>
<evidence type="ECO:0000256" key="5">
    <source>
        <dbReference type="ARBA" id="ARBA00022475"/>
    </source>
</evidence>
<keyword evidence="6 11" id="KW-0812">Transmembrane</keyword>
<dbReference type="InParanoid" id="A0A1E5RH63"/>
<evidence type="ECO:0000256" key="9">
    <source>
        <dbReference type="ARBA" id="ARBA00023136"/>
    </source>
</evidence>
<comment type="subcellular location">
    <subcellularLocation>
        <location evidence="2 11">Cell membrane</location>
        <topology evidence="2 11">Multi-pass membrane protein</topology>
    </subcellularLocation>
</comment>
<dbReference type="EMBL" id="LPNM01000006">
    <property type="protein sequence ID" value="OEJ86248.1"/>
    <property type="molecule type" value="Genomic_DNA"/>
</dbReference>
<sequence>MPELKPYLSFQDRLSQIWINKYTILCMLFIFKLLVFSSQVQKSLNNVKSSITESNSACYYYDLMVNETPYYMSLMANYMLEKSIEESIKMSLKILSEVVYIVEQIIIFMFDMWCGTYLCLIMSAVDGAVDVATNVTESLVDLANSTMHSAAQDINKGLSGLSSLVNGVVTEFDKLENELGSLFNKNTDKENSSTTQMSTKISNISLTVSKLSNFYINSDIDSKLRKLSKETPDFDTVKNKTHSLIAIPFNKVIAEFKQVNTTRYVKPANISLKPVQFVKQLNQTGNKNTKNTLTTSYDYCENVILPEFTSFFKKFNKIVLVFQIIVVILLIVVALASCVPEFYKEFFFWKKIYKFKDRVDNNLSEEEVGGLENPFDIEKPARKTFEMDVIGEMFTVFPGFVGVSVLNMLPCFDSQNVKTRWWIHYVFSKRAAILFMISISGLICCLIQYILVRYMEKLTNQIFPKTTPSLASDKQATIITNVMGNMSTMMNSSFQSWSTNTNAFIDTVQYNINNEMVIRSIETITDSLNTTATSVLSDLNGVINKFFNNTILEKPTMSIMHCVIGNKLESLIQEFTWVHDEFQISIPKPSTSELGELYNSVTSNKDSNASNTFETHMTSIFQKIGHDLSEIIVFYKATIKNECILWCTLLALWLLQVPLGLIILTCRYKI</sequence>
<evidence type="ECO:0000313" key="13">
    <source>
        <dbReference type="Proteomes" id="UP000095728"/>
    </source>
</evidence>
<evidence type="ECO:0000256" key="8">
    <source>
        <dbReference type="ARBA" id="ARBA00022989"/>
    </source>
</evidence>
<dbReference type="GO" id="GO:0043332">
    <property type="term" value="C:mating projection tip"/>
    <property type="evidence" value="ECO:0007669"/>
    <property type="project" value="UniProtKB-UniRule"/>
</dbReference>
<dbReference type="GO" id="GO:0005886">
    <property type="term" value="C:plasma membrane"/>
    <property type="evidence" value="ECO:0007669"/>
    <property type="project" value="UniProtKB-SubCell"/>
</dbReference>
<keyword evidence="8 11" id="KW-1133">Transmembrane helix</keyword>
<feature type="transmembrane region" description="Helical" evidence="11">
    <location>
        <begin position="320"/>
        <end position="343"/>
    </location>
</feature>
<dbReference type="GO" id="GO:0032220">
    <property type="term" value="P:plasma membrane fusion involved in cytogamy"/>
    <property type="evidence" value="ECO:0007669"/>
    <property type="project" value="TreeGrafter"/>
</dbReference>
<dbReference type="STRING" id="56408.A0A1E5RH63"/>
<evidence type="ECO:0000313" key="12">
    <source>
        <dbReference type="EMBL" id="OEJ86248.1"/>
    </source>
</evidence>
<keyword evidence="5 11" id="KW-1003">Cell membrane</keyword>
<feature type="transmembrane region" description="Helical" evidence="11">
    <location>
        <begin position="430"/>
        <end position="452"/>
    </location>
</feature>
<dbReference type="OrthoDB" id="3972682at2759"/>
<evidence type="ECO:0000256" key="11">
    <source>
        <dbReference type="RuleBase" id="RU366035"/>
    </source>
</evidence>
<accession>A0A1E5RH63</accession>
<feature type="transmembrane region" description="Helical" evidence="11">
    <location>
        <begin position="643"/>
        <end position="664"/>
    </location>
</feature>
<comment type="similarity">
    <text evidence="3 11">Belongs to the PRM1 family.</text>
</comment>
<dbReference type="FunCoup" id="A0A1E5RH63">
    <property type="interactions" value="44"/>
</dbReference>
<organism evidence="12 13">
    <name type="scientific">Hanseniaspora osmophila</name>
    <dbReference type="NCBI Taxonomy" id="56408"/>
    <lineage>
        <taxon>Eukaryota</taxon>
        <taxon>Fungi</taxon>
        <taxon>Dikarya</taxon>
        <taxon>Ascomycota</taxon>
        <taxon>Saccharomycotina</taxon>
        <taxon>Saccharomycetes</taxon>
        <taxon>Saccharomycodales</taxon>
        <taxon>Saccharomycodaceae</taxon>
        <taxon>Hanseniaspora</taxon>
    </lineage>
</organism>
<dbReference type="Proteomes" id="UP000095728">
    <property type="component" value="Unassembled WGS sequence"/>
</dbReference>
<evidence type="ECO:0000256" key="6">
    <source>
        <dbReference type="ARBA" id="ARBA00022692"/>
    </source>
</evidence>
<evidence type="ECO:0000256" key="4">
    <source>
        <dbReference type="ARBA" id="ARBA00017621"/>
    </source>
</evidence>